<accession>S7UEF0</accession>
<dbReference type="AlphaFoldDB" id="S7UEF0"/>
<dbReference type="PATRIC" id="fig|1121439.3.peg.2717"/>
<name>S7UEF0_9BACT</name>
<dbReference type="Proteomes" id="UP000014975">
    <property type="component" value="Unassembled WGS sequence"/>
</dbReference>
<comment type="caution">
    <text evidence="2">The sequence shown here is derived from an EMBL/GenBank/DDBJ whole genome shotgun (WGS) entry which is preliminary data.</text>
</comment>
<keyword evidence="3" id="KW-1185">Reference proteome</keyword>
<evidence type="ECO:0000256" key="1">
    <source>
        <dbReference type="SAM" id="Phobius"/>
    </source>
</evidence>
<organism evidence="2 3">
    <name type="scientific">Alkalidesulfovibrio alkalitolerans DSM 16529</name>
    <dbReference type="NCBI Taxonomy" id="1121439"/>
    <lineage>
        <taxon>Bacteria</taxon>
        <taxon>Pseudomonadati</taxon>
        <taxon>Thermodesulfobacteriota</taxon>
        <taxon>Desulfovibrionia</taxon>
        <taxon>Desulfovibrionales</taxon>
        <taxon>Desulfovibrionaceae</taxon>
        <taxon>Alkalidesulfovibrio</taxon>
    </lineage>
</organism>
<evidence type="ECO:0000313" key="3">
    <source>
        <dbReference type="Proteomes" id="UP000014975"/>
    </source>
</evidence>
<proteinExistence type="predicted"/>
<reference evidence="2 3" key="1">
    <citation type="journal article" date="2013" name="Genome Announc.">
        <title>Draft genome sequences for three mercury-methylating, sulfate-reducing bacteria.</title>
        <authorList>
            <person name="Brown S.D."/>
            <person name="Hurt R.A.Jr."/>
            <person name="Gilmour C.C."/>
            <person name="Elias D.A."/>
        </authorList>
    </citation>
    <scope>NUCLEOTIDE SEQUENCE [LARGE SCALE GENOMIC DNA]</scope>
    <source>
        <strain evidence="2 3">DSM 16529</strain>
    </source>
</reference>
<sequence>MAGTAPSKENSMENLLIIGGVIVAWVVITRFILPKLGIQG</sequence>
<keyword evidence="1" id="KW-0812">Transmembrane</keyword>
<keyword evidence="1" id="KW-1133">Transmembrane helix</keyword>
<dbReference type="EMBL" id="ATHI01000031">
    <property type="protein sequence ID" value="EPR30613.1"/>
    <property type="molecule type" value="Genomic_DNA"/>
</dbReference>
<gene>
    <name evidence="2" type="ORF">dsat_1335</name>
</gene>
<protein>
    <submittedName>
        <fullName evidence="2">Uncharacterized protein</fullName>
    </submittedName>
</protein>
<feature type="transmembrane region" description="Helical" evidence="1">
    <location>
        <begin position="15"/>
        <end position="33"/>
    </location>
</feature>
<evidence type="ECO:0000313" key="2">
    <source>
        <dbReference type="EMBL" id="EPR30613.1"/>
    </source>
</evidence>
<keyword evidence="1" id="KW-0472">Membrane</keyword>
<dbReference type="STRING" id="1121439.dsat_1335"/>